<dbReference type="Proteomes" id="UP000204602">
    <property type="component" value="Segment"/>
</dbReference>
<accession>A0A0K2CZV3</accession>
<reference evidence="1 3" key="1">
    <citation type="journal article" date="2015" name="Genome Announc.">
        <title>Complete Genome Sequence of Bacillus cereus Group Phage TsarBomba.</title>
        <authorList>
            <person name="Erill I."/>
            <person name="Caruso S.M."/>
        </authorList>
    </citation>
    <scope>NUCLEOTIDE SEQUENCE [LARGE SCALE GENOMIC DNA]</scope>
</reference>
<dbReference type="KEGG" id="vg:26633305"/>
<dbReference type="RefSeq" id="YP_009207070.1">
    <property type="nucleotide sequence ID" value="NC_028890.1"/>
</dbReference>
<keyword evidence="3" id="KW-1185">Reference proteome</keyword>
<dbReference type="OrthoDB" id="37860at10239"/>
<sequence length="76" mass="8875">MNKEGIQKFLAAAQIGDTVTICTMEGREENRYHGEILSIHDTHIIVNDERWLFSVPTAVSYHHFYYHSLEVKQIQN</sequence>
<dbReference type="GeneID" id="26633305"/>
<proteinExistence type="predicted"/>
<evidence type="ECO:0000313" key="2">
    <source>
        <dbReference type="EMBL" id="ALA13121.1"/>
    </source>
</evidence>
<gene>
    <name evidence="1" type="ORF">TSARBOMBA_255</name>
    <name evidence="2" type="ORF">TSARBOMBA_5</name>
</gene>
<dbReference type="RefSeq" id="YP_009206840.1">
    <property type="nucleotide sequence ID" value="NC_028890.1"/>
</dbReference>
<name>A0A0K2CZV3_9CAUD</name>
<dbReference type="GeneID" id="26633331"/>
<evidence type="ECO:0000313" key="3">
    <source>
        <dbReference type="Proteomes" id="UP000204602"/>
    </source>
</evidence>
<evidence type="ECO:0000313" key="1">
    <source>
        <dbReference type="EMBL" id="ALA13094.1"/>
    </source>
</evidence>
<organism evidence="1 3">
    <name type="scientific">Bacillus phage TsarBomba</name>
    <dbReference type="NCBI Taxonomy" id="1690456"/>
    <lineage>
        <taxon>Viruses</taxon>
        <taxon>Duplodnaviria</taxon>
        <taxon>Heunggongvirae</taxon>
        <taxon>Uroviricota</taxon>
        <taxon>Caudoviricetes</taxon>
        <taxon>Herelleviridae</taxon>
        <taxon>Bastillevirinae</taxon>
        <taxon>Tsarbombavirus</taxon>
        <taxon>Tsarbombavirus tsarbomba</taxon>
    </lineage>
</organism>
<dbReference type="KEGG" id="vg:26633331"/>
<protein>
    <submittedName>
        <fullName evidence="1">Uncharacterized protein</fullName>
    </submittedName>
</protein>
<dbReference type="EMBL" id="KT224359">
    <property type="protein sequence ID" value="ALA13121.1"/>
    <property type="molecule type" value="Genomic_DNA"/>
</dbReference>
<dbReference type="EMBL" id="KT224359">
    <property type="protein sequence ID" value="ALA13094.1"/>
    <property type="molecule type" value="Genomic_DNA"/>
</dbReference>